<keyword evidence="6 10" id="KW-0804">Transcription</keyword>
<keyword evidence="5 8" id="KW-0371">Homeobox</keyword>
<feature type="compositionally biased region" description="Low complexity" evidence="11">
    <location>
        <begin position="63"/>
        <end position="78"/>
    </location>
</feature>
<evidence type="ECO:0000256" key="5">
    <source>
        <dbReference type="ARBA" id="ARBA00023155"/>
    </source>
</evidence>
<comment type="subcellular location">
    <subcellularLocation>
        <location evidence="1 8 9">Nucleus</location>
    </subcellularLocation>
</comment>
<dbReference type="FunFam" id="1.10.260.40:FF:000005">
    <property type="entry name" value="One cut domain family member"/>
    <property type="match status" value="1"/>
</dbReference>
<feature type="compositionally biased region" description="Low complexity" evidence="11">
    <location>
        <begin position="421"/>
        <end position="440"/>
    </location>
</feature>
<dbReference type="Gene3D" id="1.10.260.40">
    <property type="entry name" value="lambda repressor-like DNA-binding domains"/>
    <property type="match status" value="1"/>
</dbReference>
<dbReference type="Ensembl" id="ENSMZET00005014526.1">
    <property type="protein sequence ID" value="ENSMZEP00005014054.1"/>
    <property type="gene ID" value="ENSMZEG00005010592.1"/>
</dbReference>
<evidence type="ECO:0000256" key="10">
    <source>
        <dbReference type="RuleBase" id="RU361129"/>
    </source>
</evidence>
<evidence type="ECO:0000256" key="7">
    <source>
        <dbReference type="ARBA" id="ARBA00023242"/>
    </source>
</evidence>
<reference evidence="14" key="3">
    <citation type="submission" date="2025-09" db="UniProtKB">
        <authorList>
            <consortium name="Ensembl"/>
        </authorList>
    </citation>
    <scope>IDENTIFICATION</scope>
</reference>
<dbReference type="GO" id="GO:0005634">
    <property type="term" value="C:nucleus"/>
    <property type="evidence" value="ECO:0007669"/>
    <property type="project" value="UniProtKB-SubCell"/>
</dbReference>
<name>A0A3P9BW03_9CICH</name>
<dbReference type="Pfam" id="PF02376">
    <property type="entry name" value="CUT"/>
    <property type="match status" value="1"/>
</dbReference>
<feature type="region of interest" description="Disordered" evidence="11">
    <location>
        <begin position="414"/>
        <end position="440"/>
    </location>
</feature>
<dbReference type="InterPro" id="IPR009057">
    <property type="entry name" value="Homeodomain-like_sf"/>
</dbReference>
<sequence>MDGSLGEMSLHSHSDLAHSQDGRAMLHSRDLSAAFPRPSLGGSSMSLEPEPRPPGFDHSMSALGYSGDSPSSSGSTYTTLTPCSPLTTSSTTTITITPVSLSAMLLVALPLCVRIEASAPTSTTLMARNWPCPKACRLHPQDQAWVPPCMATEVWATALMVTGSQMLPGGYDVHGGSLFCRTSDFGREMSPPGLGGGDVSVGHQLNKMETHQHAPGHHPHIYSQHYQPHHHPSQQATKMGDHLHSSSSASSSPSEGMLLGSQGSGGSTGEEINTRDVAQRIITELKRVLCRSQGTLSDLLRNPKPWGKLKSGRETFKRMSRWLQEPEFQRMASLRLEACKRKEQEQNKLERNQGPKRTRLVFTDLQRRTLLAIFRENHRPTKELQVTIAQQLGLELSTVSNFFMNARRRNLNKWADEGRPSSTGSSGSSISSSAVSCSTA</sequence>
<keyword evidence="3 10" id="KW-0805">Transcription regulation</keyword>
<dbReference type="InterPro" id="IPR051649">
    <property type="entry name" value="CUT_Homeobox"/>
</dbReference>
<keyword evidence="4 8" id="KW-0238">DNA-binding</keyword>
<keyword evidence="7 8" id="KW-0539">Nucleus</keyword>
<proteinExistence type="inferred from homology"/>
<feature type="region of interest" description="Disordered" evidence="11">
    <location>
        <begin position="1"/>
        <end position="78"/>
    </location>
</feature>
<dbReference type="CDD" id="cd00086">
    <property type="entry name" value="homeodomain"/>
    <property type="match status" value="1"/>
</dbReference>
<dbReference type="PROSITE" id="PS50071">
    <property type="entry name" value="HOMEOBOX_2"/>
    <property type="match status" value="1"/>
</dbReference>
<feature type="domain" description="Homeobox" evidence="12">
    <location>
        <begin position="353"/>
        <end position="413"/>
    </location>
</feature>
<evidence type="ECO:0000256" key="4">
    <source>
        <dbReference type="ARBA" id="ARBA00023125"/>
    </source>
</evidence>
<evidence type="ECO:0000256" key="1">
    <source>
        <dbReference type="ARBA" id="ARBA00004123"/>
    </source>
</evidence>
<evidence type="ECO:0000256" key="2">
    <source>
        <dbReference type="ARBA" id="ARBA00008190"/>
    </source>
</evidence>
<dbReference type="Pfam" id="PF00046">
    <property type="entry name" value="Homeodomain"/>
    <property type="match status" value="1"/>
</dbReference>
<dbReference type="PANTHER" id="PTHR14057">
    <property type="entry name" value="TRANSCRIPTION FACTOR ONECUT"/>
    <property type="match status" value="1"/>
</dbReference>
<reference evidence="14" key="2">
    <citation type="submission" date="2025-08" db="UniProtKB">
        <authorList>
            <consortium name="Ensembl"/>
        </authorList>
    </citation>
    <scope>IDENTIFICATION</scope>
</reference>
<dbReference type="PROSITE" id="PS51042">
    <property type="entry name" value="CUT"/>
    <property type="match status" value="1"/>
</dbReference>
<dbReference type="InterPro" id="IPR003350">
    <property type="entry name" value="CUT_dom"/>
</dbReference>
<dbReference type="Proteomes" id="UP000265160">
    <property type="component" value="LG11"/>
</dbReference>
<dbReference type="AlphaFoldDB" id="A0A3P9BW03"/>
<feature type="compositionally biased region" description="Basic and acidic residues" evidence="11">
    <location>
        <begin position="10"/>
        <end position="21"/>
    </location>
</feature>
<reference evidence="14 15" key="1">
    <citation type="journal article" date="2014" name="Nature">
        <title>The genomic substrate for adaptive radiation in African cichlid fish.</title>
        <authorList>
            <person name="Brawand D."/>
            <person name="Wagner C.E."/>
            <person name="Li Y.I."/>
            <person name="Malinsky M."/>
            <person name="Keller I."/>
            <person name="Fan S."/>
            <person name="Simakov O."/>
            <person name="Ng A.Y."/>
            <person name="Lim Z.W."/>
            <person name="Bezault E."/>
            <person name="Turner-Maier J."/>
            <person name="Johnson J."/>
            <person name="Alcazar R."/>
            <person name="Noh H.J."/>
            <person name="Russell P."/>
            <person name="Aken B."/>
            <person name="Alfoldi J."/>
            <person name="Amemiya C."/>
            <person name="Azzouzi N."/>
            <person name="Baroiller J.F."/>
            <person name="Barloy-Hubler F."/>
            <person name="Berlin A."/>
            <person name="Bloomquist R."/>
            <person name="Carleton K.L."/>
            <person name="Conte M.A."/>
            <person name="D'Cotta H."/>
            <person name="Eshel O."/>
            <person name="Gaffney L."/>
            <person name="Galibert F."/>
            <person name="Gante H.F."/>
            <person name="Gnerre S."/>
            <person name="Greuter L."/>
            <person name="Guyon R."/>
            <person name="Haddad N.S."/>
            <person name="Haerty W."/>
            <person name="Harris R.M."/>
            <person name="Hofmann H.A."/>
            <person name="Hourlier T."/>
            <person name="Hulata G."/>
            <person name="Jaffe D.B."/>
            <person name="Lara M."/>
            <person name="Lee A.P."/>
            <person name="MacCallum I."/>
            <person name="Mwaiko S."/>
            <person name="Nikaido M."/>
            <person name="Nishihara H."/>
            <person name="Ozouf-Costaz C."/>
            <person name="Penman D.J."/>
            <person name="Przybylski D."/>
            <person name="Rakotomanga M."/>
            <person name="Renn S.C.P."/>
            <person name="Ribeiro F.J."/>
            <person name="Ron M."/>
            <person name="Salzburger W."/>
            <person name="Sanchez-Pulido L."/>
            <person name="Santos M.E."/>
            <person name="Searle S."/>
            <person name="Sharpe T."/>
            <person name="Swofford R."/>
            <person name="Tan F.J."/>
            <person name="Williams L."/>
            <person name="Young S."/>
            <person name="Yin S."/>
            <person name="Okada N."/>
            <person name="Kocher T.D."/>
            <person name="Miska E.A."/>
            <person name="Lander E.S."/>
            <person name="Venkatesh B."/>
            <person name="Fernald R.D."/>
            <person name="Meyer A."/>
            <person name="Ponting C.P."/>
            <person name="Streelman J.T."/>
            <person name="Lindblad-Toh K."/>
            <person name="Seehausen O."/>
            <person name="Di Palma F."/>
        </authorList>
    </citation>
    <scope>NUCLEOTIDE SEQUENCE</scope>
</reference>
<comment type="similarity">
    <text evidence="2 10">Belongs to the CUT homeobox family.</text>
</comment>
<dbReference type="GO" id="GO:0000978">
    <property type="term" value="F:RNA polymerase II cis-regulatory region sequence-specific DNA binding"/>
    <property type="evidence" value="ECO:0007669"/>
    <property type="project" value="TreeGrafter"/>
</dbReference>
<feature type="domain" description="CUT" evidence="13">
    <location>
        <begin position="250"/>
        <end position="338"/>
    </location>
</feature>
<dbReference type="SUPFAM" id="SSF46689">
    <property type="entry name" value="Homeodomain-like"/>
    <property type="match status" value="1"/>
</dbReference>
<feature type="DNA-binding region" description="Homeobox" evidence="8">
    <location>
        <begin position="355"/>
        <end position="414"/>
    </location>
</feature>
<dbReference type="PANTHER" id="PTHR14057:SF44">
    <property type="entry name" value="ONE CUT DOMAIN FAMILY MEMBER"/>
    <property type="match status" value="1"/>
</dbReference>
<evidence type="ECO:0000313" key="15">
    <source>
        <dbReference type="Proteomes" id="UP000265160"/>
    </source>
</evidence>
<dbReference type="SMART" id="SM00389">
    <property type="entry name" value="HOX"/>
    <property type="match status" value="1"/>
</dbReference>
<evidence type="ECO:0000256" key="8">
    <source>
        <dbReference type="PROSITE-ProRule" id="PRU00108"/>
    </source>
</evidence>
<feature type="compositionally biased region" description="Low complexity" evidence="11">
    <location>
        <begin position="245"/>
        <end position="261"/>
    </location>
</feature>
<organism evidence="14 15">
    <name type="scientific">Maylandia zebra</name>
    <name type="common">zebra mbuna</name>
    <dbReference type="NCBI Taxonomy" id="106582"/>
    <lineage>
        <taxon>Eukaryota</taxon>
        <taxon>Metazoa</taxon>
        <taxon>Chordata</taxon>
        <taxon>Craniata</taxon>
        <taxon>Vertebrata</taxon>
        <taxon>Euteleostomi</taxon>
        <taxon>Actinopterygii</taxon>
        <taxon>Neopterygii</taxon>
        <taxon>Teleostei</taxon>
        <taxon>Neoteleostei</taxon>
        <taxon>Acanthomorphata</taxon>
        <taxon>Ovalentaria</taxon>
        <taxon>Cichlomorphae</taxon>
        <taxon>Cichliformes</taxon>
        <taxon>Cichlidae</taxon>
        <taxon>African cichlids</taxon>
        <taxon>Pseudocrenilabrinae</taxon>
        <taxon>Haplochromini</taxon>
        <taxon>Maylandia</taxon>
        <taxon>Maylandia zebra complex</taxon>
    </lineage>
</organism>
<evidence type="ECO:0000259" key="13">
    <source>
        <dbReference type="PROSITE" id="PS51042"/>
    </source>
</evidence>
<keyword evidence="15" id="KW-1185">Reference proteome</keyword>
<evidence type="ECO:0000256" key="6">
    <source>
        <dbReference type="ARBA" id="ARBA00023163"/>
    </source>
</evidence>
<evidence type="ECO:0000256" key="3">
    <source>
        <dbReference type="ARBA" id="ARBA00023015"/>
    </source>
</evidence>
<dbReference type="Gene3D" id="1.10.10.60">
    <property type="entry name" value="Homeodomain-like"/>
    <property type="match status" value="1"/>
</dbReference>
<dbReference type="SMART" id="SM01109">
    <property type="entry name" value="CUT"/>
    <property type="match status" value="1"/>
</dbReference>
<feature type="region of interest" description="Disordered" evidence="11">
    <location>
        <begin position="210"/>
        <end position="272"/>
    </location>
</feature>
<dbReference type="FunFam" id="1.10.10.60:FF:000054">
    <property type="entry name" value="One cut domain family member"/>
    <property type="match status" value="1"/>
</dbReference>
<dbReference type="InterPro" id="IPR010982">
    <property type="entry name" value="Lambda_DNA-bd_dom_sf"/>
</dbReference>
<dbReference type="GO" id="GO:0000981">
    <property type="term" value="F:DNA-binding transcription factor activity, RNA polymerase II-specific"/>
    <property type="evidence" value="ECO:0007669"/>
    <property type="project" value="TreeGrafter"/>
</dbReference>
<accession>A0A3P9BW03</accession>
<dbReference type="GeneTree" id="ENSGT00950000183103"/>
<protein>
    <recommendedName>
        <fullName evidence="10">One cut domain family member</fullName>
    </recommendedName>
</protein>
<dbReference type="InterPro" id="IPR001356">
    <property type="entry name" value="HD"/>
</dbReference>
<evidence type="ECO:0000256" key="9">
    <source>
        <dbReference type="RuleBase" id="RU000682"/>
    </source>
</evidence>
<evidence type="ECO:0000313" key="14">
    <source>
        <dbReference type="Ensembl" id="ENSMZEP00005014054.1"/>
    </source>
</evidence>
<dbReference type="SUPFAM" id="SSF47413">
    <property type="entry name" value="lambda repressor-like DNA-binding domains"/>
    <property type="match status" value="1"/>
</dbReference>
<evidence type="ECO:0000256" key="11">
    <source>
        <dbReference type="SAM" id="MobiDB-lite"/>
    </source>
</evidence>
<evidence type="ECO:0000259" key="12">
    <source>
        <dbReference type="PROSITE" id="PS50071"/>
    </source>
</evidence>